<sequence>MDNGGTILDISIAHPVYGIIRAEVYIRSRRDGRAFVENMKRLNGRPLSALTEGAHLHTVGCESREEFEFIIRELCAAGIYEEIN</sequence>
<feature type="domain" description="3H" evidence="1">
    <location>
        <begin position="2"/>
        <end position="79"/>
    </location>
</feature>
<dbReference type="Pfam" id="PF02829">
    <property type="entry name" value="3H"/>
    <property type="match status" value="1"/>
</dbReference>
<dbReference type="InterPro" id="IPR026043">
    <property type="entry name" value="NadR"/>
</dbReference>
<dbReference type="PANTHER" id="PTHR40068">
    <property type="entry name" value="TRANSCRIPTION REPRESSOR NIAR-RELATED"/>
    <property type="match status" value="1"/>
</dbReference>
<dbReference type="InterPro" id="IPR004173">
    <property type="entry name" value="3H_domain"/>
</dbReference>
<dbReference type="InterPro" id="IPR035922">
    <property type="entry name" value="3H_dom_sf"/>
</dbReference>
<dbReference type="GO" id="GO:0036094">
    <property type="term" value="F:small molecule binding"/>
    <property type="evidence" value="ECO:0007669"/>
    <property type="project" value="InterPro"/>
</dbReference>
<dbReference type="PANTHER" id="PTHR40068:SF1">
    <property type="entry name" value="TRANSCRIPTION REPRESSOR NIAR-RELATED"/>
    <property type="match status" value="1"/>
</dbReference>
<evidence type="ECO:0000259" key="1">
    <source>
        <dbReference type="Pfam" id="PF02829"/>
    </source>
</evidence>
<dbReference type="EMBL" id="VSSQ01145842">
    <property type="protein sequence ID" value="MPN64664.1"/>
    <property type="molecule type" value="Genomic_DNA"/>
</dbReference>
<dbReference type="Gene3D" id="3.30.1340.20">
    <property type="entry name" value="3H domain"/>
    <property type="match status" value="1"/>
</dbReference>
<organism evidence="2">
    <name type="scientific">bioreactor metagenome</name>
    <dbReference type="NCBI Taxonomy" id="1076179"/>
    <lineage>
        <taxon>unclassified sequences</taxon>
        <taxon>metagenomes</taxon>
        <taxon>ecological metagenomes</taxon>
    </lineage>
</organism>
<comment type="caution">
    <text evidence="2">The sequence shown here is derived from an EMBL/GenBank/DDBJ whole genome shotgun (WGS) entry which is preliminary data.</text>
</comment>
<accession>A0A645JYZ5</accession>
<evidence type="ECO:0000313" key="2">
    <source>
        <dbReference type="EMBL" id="MPN64664.1"/>
    </source>
</evidence>
<gene>
    <name evidence="2" type="primary">niaR_15</name>
    <name evidence="2" type="ORF">SDC9_212440</name>
</gene>
<dbReference type="AlphaFoldDB" id="A0A645JYZ5"/>
<protein>
    <submittedName>
        <fullName evidence="2">Putative transcription repressor NiaR</fullName>
    </submittedName>
</protein>
<name>A0A645JYZ5_9ZZZZ</name>
<dbReference type="SUPFAM" id="SSF75500">
    <property type="entry name" value="Putative transcriptional regulator TM1602, C-terminal domain"/>
    <property type="match status" value="1"/>
</dbReference>
<reference evidence="2" key="1">
    <citation type="submission" date="2019-08" db="EMBL/GenBank/DDBJ databases">
        <authorList>
            <person name="Kucharzyk K."/>
            <person name="Murdoch R.W."/>
            <person name="Higgins S."/>
            <person name="Loffler F."/>
        </authorList>
    </citation>
    <scope>NUCLEOTIDE SEQUENCE</scope>
</reference>
<proteinExistence type="predicted"/>